<gene>
    <name evidence="1" type="ORF">V0288_20110</name>
</gene>
<dbReference type="RefSeq" id="WP_332866927.1">
    <property type="nucleotide sequence ID" value="NZ_JBAFSM010000048.1"/>
</dbReference>
<reference evidence="1 2" key="1">
    <citation type="submission" date="2024-01" db="EMBL/GenBank/DDBJ databases">
        <title>Genomic insights into the taxonomy and metabolism of the cyanobacterium Pannus brasiliensis CCIBt3594.</title>
        <authorList>
            <person name="Machado M."/>
            <person name="Botero N.B."/>
            <person name="Andreote A.P.D."/>
            <person name="Feitosa A.M.T."/>
            <person name="Popin R."/>
            <person name="Sivonen K."/>
            <person name="Fiore M.F."/>
        </authorList>
    </citation>
    <scope>NUCLEOTIDE SEQUENCE [LARGE SCALE GENOMIC DNA]</scope>
    <source>
        <strain evidence="1 2">CCIBt3594</strain>
    </source>
</reference>
<organism evidence="1 2">
    <name type="scientific">Pannus brasiliensis CCIBt3594</name>
    <dbReference type="NCBI Taxonomy" id="1427578"/>
    <lineage>
        <taxon>Bacteria</taxon>
        <taxon>Bacillati</taxon>
        <taxon>Cyanobacteriota</taxon>
        <taxon>Cyanophyceae</taxon>
        <taxon>Oscillatoriophycideae</taxon>
        <taxon>Chroococcales</taxon>
        <taxon>Microcystaceae</taxon>
        <taxon>Pannus</taxon>
    </lineage>
</organism>
<dbReference type="InterPro" id="IPR014990">
    <property type="entry name" value="DUF1838"/>
</dbReference>
<dbReference type="Pfam" id="PF08894">
    <property type="entry name" value="DUF1838"/>
    <property type="match status" value="1"/>
</dbReference>
<name>A0AAW9QNS3_9CHRO</name>
<proteinExistence type="predicted"/>
<dbReference type="AlphaFoldDB" id="A0AAW9QNS3"/>
<keyword evidence="2" id="KW-1185">Reference proteome</keyword>
<dbReference type="EMBL" id="JBAFSM010000048">
    <property type="protein sequence ID" value="MEG3439442.1"/>
    <property type="molecule type" value="Genomic_DNA"/>
</dbReference>
<evidence type="ECO:0000313" key="1">
    <source>
        <dbReference type="EMBL" id="MEG3439442.1"/>
    </source>
</evidence>
<evidence type="ECO:0000313" key="2">
    <source>
        <dbReference type="Proteomes" id="UP001328733"/>
    </source>
</evidence>
<protein>
    <submittedName>
        <fullName evidence="1">DUF1838 family protein</fullName>
    </submittedName>
</protein>
<comment type="caution">
    <text evidence="1">The sequence shown here is derived from an EMBL/GenBank/DDBJ whole genome shotgun (WGS) entry which is preliminary data.</text>
</comment>
<sequence length="284" mass="32903">MSIRKSTLSDEQFVRIRCGTDGRTYYFEAIGSMYAHPLDGDEPVHLFDFLGVDISRCVREEAIDRWFLVSRKFSLYLAPETGRVLRRWRNPWTGETLNVLHRSYDYQEFAIPPRVEVYRSADTSFVSLDINLKLANPLAIEPRFADYSPEPFVQSSDSYKFIFPTAMVDRPGSGGDSGRVTLSYYRMGPWEPWMKMKGKPGFIVLNYTGTKTDRFDELHPEIRERIENRLPLYREAPAGRLPRSIATSWSRFEEEFDAYCRGEEFPLAAPLPDAFSRTGTRTDQ</sequence>
<accession>A0AAW9QNS3</accession>
<dbReference type="Proteomes" id="UP001328733">
    <property type="component" value="Unassembled WGS sequence"/>
</dbReference>